<gene>
    <name evidence="10" type="ORF">DCC81_20135</name>
</gene>
<dbReference type="InterPro" id="IPR009057">
    <property type="entry name" value="Homeodomain-like_sf"/>
</dbReference>
<keyword evidence="6" id="KW-0804">Transcription</keyword>
<keyword evidence="2" id="KW-0067">ATP-binding</keyword>
<keyword evidence="11" id="KW-1185">Reference proteome</keyword>
<evidence type="ECO:0000313" key="11">
    <source>
        <dbReference type="Proteomes" id="UP000244450"/>
    </source>
</evidence>
<dbReference type="CDD" id="cd00009">
    <property type="entry name" value="AAA"/>
    <property type="match status" value="1"/>
</dbReference>
<dbReference type="FunFam" id="1.10.8.60:FF:000014">
    <property type="entry name" value="DNA-binding transcriptional regulator NtrC"/>
    <property type="match status" value="1"/>
</dbReference>
<dbReference type="PROSITE" id="PS00675">
    <property type="entry name" value="SIGMA54_INTERACT_1"/>
    <property type="match status" value="1"/>
</dbReference>
<dbReference type="InterPro" id="IPR027417">
    <property type="entry name" value="P-loop_NTPase"/>
</dbReference>
<evidence type="ECO:0000259" key="8">
    <source>
        <dbReference type="PROSITE" id="PS50045"/>
    </source>
</evidence>
<dbReference type="InterPro" id="IPR025944">
    <property type="entry name" value="Sigma_54_int_dom_CS"/>
</dbReference>
<dbReference type="InterPro" id="IPR002197">
    <property type="entry name" value="HTH_Fis"/>
</dbReference>
<feature type="domain" description="Sigma-54 factor interaction" evidence="8">
    <location>
        <begin position="167"/>
        <end position="396"/>
    </location>
</feature>
<dbReference type="InterPro" id="IPR025943">
    <property type="entry name" value="Sigma_54_int_dom_ATP-bd_2"/>
</dbReference>
<evidence type="ECO:0000256" key="3">
    <source>
        <dbReference type="ARBA" id="ARBA00023015"/>
    </source>
</evidence>
<dbReference type="PROSITE" id="PS00676">
    <property type="entry name" value="SIGMA54_INTERACT_2"/>
    <property type="match status" value="1"/>
</dbReference>
<dbReference type="Proteomes" id="UP000244450">
    <property type="component" value="Unassembled WGS sequence"/>
</dbReference>
<keyword evidence="4" id="KW-0238">DNA-binding</keyword>
<evidence type="ECO:0000256" key="7">
    <source>
        <dbReference type="PROSITE-ProRule" id="PRU00169"/>
    </source>
</evidence>
<dbReference type="GO" id="GO:0043565">
    <property type="term" value="F:sequence-specific DNA binding"/>
    <property type="evidence" value="ECO:0007669"/>
    <property type="project" value="InterPro"/>
</dbReference>
<dbReference type="SMART" id="SM00382">
    <property type="entry name" value="AAA"/>
    <property type="match status" value="1"/>
</dbReference>
<dbReference type="AlphaFoldDB" id="A0A2T7BCB7"/>
<name>A0A2T7BCB7_9BACT</name>
<dbReference type="InterPro" id="IPR058031">
    <property type="entry name" value="AAA_lid_NorR"/>
</dbReference>
<proteinExistence type="predicted"/>
<evidence type="ECO:0000256" key="4">
    <source>
        <dbReference type="ARBA" id="ARBA00023125"/>
    </source>
</evidence>
<dbReference type="FunFam" id="3.40.50.300:FF:000006">
    <property type="entry name" value="DNA-binding transcriptional regulator NtrC"/>
    <property type="match status" value="1"/>
</dbReference>
<keyword evidence="5" id="KW-0010">Activator</keyword>
<dbReference type="Gene3D" id="3.40.50.300">
    <property type="entry name" value="P-loop containing nucleotide triphosphate hydrolases"/>
    <property type="match status" value="1"/>
</dbReference>
<evidence type="ECO:0000256" key="6">
    <source>
        <dbReference type="ARBA" id="ARBA00023163"/>
    </source>
</evidence>
<dbReference type="Pfam" id="PF00072">
    <property type="entry name" value="Response_reg"/>
    <property type="match status" value="1"/>
</dbReference>
<dbReference type="Gene3D" id="3.40.50.2300">
    <property type="match status" value="1"/>
</dbReference>
<dbReference type="Gene3D" id="1.10.8.60">
    <property type="match status" value="1"/>
</dbReference>
<dbReference type="GO" id="GO:0005524">
    <property type="term" value="F:ATP binding"/>
    <property type="evidence" value="ECO:0007669"/>
    <property type="project" value="UniProtKB-KW"/>
</dbReference>
<sequence>MRKKILIVEDELIVAGDLRLLLERSGYEVCGIARSVQRARETLPVARPDLVLLDIYLKGDLTGIDLARDLNELRIPFVYLSANSNQQVLEAAKLTQPYGFIVKPFREKDVLVTLDIAWYRYEIDRQVQGMPARAPQAAPPAPLEAPPAPVPAASVTQPLSLPNFDGIIGASDGMLDVFELIRQVAPLDTSVLVLGESGTGKEGVANCIHQRSSRRGKPYVKVNCAALPPNLIESELFGHEKGSFTGAVEKRIGKFEKANGGTIFLDEIGEMPADMQVKLLRVLQEREIERIGGNGPIKVDVRVIAATNRNLEKEIAQGNFRLDLYYRLHVFPIEIPALRERREDIPLLVQYFVQFHASRVGRVIDQVDPAVMRALEAYPWPGNVRELQNLIERSVLLSKGNILKEVALPNQPYEQARRTPAPQQTDDAAAVKTIVEIEREHIIEVLKKCNHRISGPGGAAELLNLPPSTLTSKMKKLGIVKRHTT</sequence>
<comment type="caution">
    <text evidence="10">The sequence shown here is derived from an EMBL/GenBank/DDBJ whole genome shotgun (WGS) entry which is preliminary data.</text>
</comment>
<dbReference type="InterPro" id="IPR001789">
    <property type="entry name" value="Sig_transdc_resp-reg_receiver"/>
</dbReference>
<evidence type="ECO:0000313" key="10">
    <source>
        <dbReference type="EMBL" id="PUZ22743.1"/>
    </source>
</evidence>
<dbReference type="Gene3D" id="1.10.10.60">
    <property type="entry name" value="Homeodomain-like"/>
    <property type="match status" value="1"/>
</dbReference>
<dbReference type="RefSeq" id="WP_108688488.1">
    <property type="nucleotide sequence ID" value="NZ_QCYK01000003.1"/>
</dbReference>
<dbReference type="InterPro" id="IPR003593">
    <property type="entry name" value="AAA+_ATPase"/>
</dbReference>
<feature type="domain" description="Response regulatory" evidence="9">
    <location>
        <begin position="4"/>
        <end position="118"/>
    </location>
</feature>
<dbReference type="Pfam" id="PF00158">
    <property type="entry name" value="Sigma54_activat"/>
    <property type="match status" value="1"/>
</dbReference>
<dbReference type="SUPFAM" id="SSF46689">
    <property type="entry name" value="Homeodomain-like"/>
    <property type="match status" value="1"/>
</dbReference>
<feature type="modified residue" description="4-aspartylphosphate" evidence="7">
    <location>
        <position position="54"/>
    </location>
</feature>
<dbReference type="PANTHER" id="PTHR32071:SF117">
    <property type="entry name" value="PTS-DEPENDENT DIHYDROXYACETONE KINASE OPERON REGULATORY PROTEIN-RELATED"/>
    <property type="match status" value="1"/>
</dbReference>
<organism evidence="10 11">
    <name type="scientific">Chitinophaga parva</name>
    <dbReference type="NCBI Taxonomy" id="2169414"/>
    <lineage>
        <taxon>Bacteria</taxon>
        <taxon>Pseudomonadati</taxon>
        <taxon>Bacteroidota</taxon>
        <taxon>Chitinophagia</taxon>
        <taxon>Chitinophagales</taxon>
        <taxon>Chitinophagaceae</taxon>
        <taxon>Chitinophaga</taxon>
    </lineage>
</organism>
<dbReference type="GO" id="GO:0006355">
    <property type="term" value="P:regulation of DNA-templated transcription"/>
    <property type="evidence" value="ECO:0007669"/>
    <property type="project" value="InterPro"/>
</dbReference>
<dbReference type="EMBL" id="QCYK01000003">
    <property type="protein sequence ID" value="PUZ22743.1"/>
    <property type="molecule type" value="Genomic_DNA"/>
</dbReference>
<accession>A0A2T7BCB7</accession>
<protein>
    <submittedName>
        <fullName evidence="10">Sigma-54-dependent Fis family transcriptional regulator</fullName>
    </submittedName>
</protein>
<dbReference type="GO" id="GO:0000160">
    <property type="term" value="P:phosphorelay signal transduction system"/>
    <property type="evidence" value="ECO:0007669"/>
    <property type="project" value="InterPro"/>
</dbReference>
<evidence type="ECO:0000256" key="1">
    <source>
        <dbReference type="ARBA" id="ARBA00022741"/>
    </source>
</evidence>
<evidence type="ECO:0000259" key="9">
    <source>
        <dbReference type="PROSITE" id="PS50110"/>
    </source>
</evidence>
<dbReference type="SUPFAM" id="SSF52172">
    <property type="entry name" value="CheY-like"/>
    <property type="match status" value="1"/>
</dbReference>
<evidence type="ECO:0000256" key="2">
    <source>
        <dbReference type="ARBA" id="ARBA00022840"/>
    </source>
</evidence>
<dbReference type="PANTHER" id="PTHR32071">
    <property type="entry name" value="TRANSCRIPTIONAL REGULATORY PROTEIN"/>
    <property type="match status" value="1"/>
</dbReference>
<dbReference type="Pfam" id="PF25601">
    <property type="entry name" value="AAA_lid_14"/>
    <property type="match status" value="1"/>
</dbReference>
<dbReference type="Pfam" id="PF02954">
    <property type="entry name" value="HTH_8"/>
    <property type="match status" value="1"/>
</dbReference>
<dbReference type="PROSITE" id="PS50045">
    <property type="entry name" value="SIGMA54_INTERACT_4"/>
    <property type="match status" value="1"/>
</dbReference>
<keyword evidence="7" id="KW-0597">Phosphoprotein</keyword>
<dbReference type="SUPFAM" id="SSF52540">
    <property type="entry name" value="P-loop containing nucleoside triphosphate hydrolases"/>
    <property type="match status" value="1"/>
</dbReference>
<dbReference type="PROSITE" id="PS00688">
    <property type="entry name" value="SIGMA54_INTERACT_3"/>
    <property type="match status" value="1"/>
</dbReference>
<dbReference type="InterPro" id="IPR002078">
    <property type="entry name" value="Sigma_54_int"/>
</dbReference>
<evidence type="ECO:0000256" key="5">
    <source>
        <dbReference type="ARBA" id="ARBA00023159"/>
    </source>
</evidence>
<dbReference type="OrthoDB" id="9767722at2"/>
<dbReference type="InterPro" id="IPR025662">
    <property type="entry name" value="Sigma_54_int_dom_ATP-bd_1"/>
</dbReference>
<keyword evidence="1" id="KW-0547">Nucleotide-binding</keyword>
<reference evidence="10 11" key="1">
    <citation type="submission" date="2018-04" db="EMBL/GenBank/DDBJ databases">
        <title>Chitinophaga fuyangensis sp. nov., isolated from soil in a chemical factory.</title>
        <authorList>
            <person name="Chen K."/>
        </authorList>
    </citation>
    <scope>NUCLEOTIDE SEQUENCE [LARGE SCALE GENOMIC DNA]</scope>
    <source>
        <strain evidence="10 11">LY-1</strain>
    </source>
</reference>
<dbReference type="SMART" id="SM00448">
    <property type="entry name" value="REC"/>
    <property type="match status" value="1"/>
</dbReference>
<keyword evidence="3" id="KW-0805">Transcription regulation</keyword>
<dbReference type="InterPro" id="IPR011006">
    <property type="entry name" value="CheY-like_superfamily"/>
</dbReference>
<dbReference type="PROSITE" id="PS50110">
    <property type="entry name" value="RESPONSE_REGULATORY"/>
    <property type="match status" value="1"/>
</dbReference>
<dbReference type="CDD" id="cd17534">
    <property type="entry name" value="REC_DC-like"/>
    <property type="match status" value="1"/>
</dbReference>